<keyword evidence="4" id="KW-0472">Membrane</keyword>
<gene>
    <name evidence="6" type="ORF">QPK24_19415</name>
</gene>
<dbReference type="Proteomes" id="UP001236415">
    <property type="component" value="Chromosome"/>
</dbReference>
<dbReference type="InterPro" id="IPR041522">
    <property type="entry name" value="CdaR_GGDEF"/>
</dbReference>
<dbReference type="InterPro" id="IPR018062">
    <property type="entry name" value="HTH_AraC-typ_CS"/>
</dbReference>
<sequence length="808" mass="92806">MIPLHPARKKKLKPFGFIKGSPRKGRFYRKSLITILLIASIPGLITGMTMYWLVIGQMEKEFNRLHQNQITNRAENLADQFSYMELSLSHWAFEPRFGEELKEMDYVYQFTETVDIMKTLYVLQGSNPLIQKVELYLNEPQPILFNRSYSELTDLSLIDSYNEYLRDGSHIYWTDRIPGQPLAERGTKNAGDNSAHLLHTDPGEALVLVHKIPGGSLSPFGALIVKLDNKKVTNLLKTLTPYDQGSTFLMDQKGNILLSGGDHEGSSSKQLNEEIRQKVDLSRDKGSLLYTFEGITYSVSYGKMNRIDSNWFYVSAAPITDITAPLLSVSKGIVLMSTAGLLLAILLSWLVSRRIYTPIERLLGLLSAESAGNTGNSPVLPAVNVDEFELLEAQWNELVMERSTVRKRLELQMPQLRNGYIMQLIQGHLSAHSEEDLRQRLEDLGFRVRDQHFLLVRLQLTGYSKLSGRFLEQDKGLVTLTVVNIIEEFAEQRFEQACVLNFHDLSAAILLTGEEEKLKASVLEWSEELMVVINQIMKMNVTIMVGRPTSSVRDIPSLFMELEQAEAFHSIEELNQLLDLDHLTFTHDIEHSSYPFLIERDLIHAIRTGKEEEATDLLREFLKQVTQRQCTIYQLQQMMLQLLASMLHLMLQSGIPPYELFSGRNLYDELAQLREPVQIEAWLKSEVMTPFITFMEQRSHSGLKPAVERTMERIDQQYMTDISLEACADLEDMTPYALSKAFKQVAGINFIDYVTFRRMDMAKRLLRETDLKINEIADQVGYQHSYFNRIFKKQEGLTPGQYREQWNR</sequence>
<reference evidence="6 7" key="1">
    <citation type="submission" date="2023-06" db="EMBL/GenBank/DDBJ databases">
        <title>Paenibacillus polygonum sp. nov., an endophytic bacterium, isolated from Polygonum lapathifolium L. in Nanji Wetland National Nature Reserve, South of Poyang Lake, Jiangxi Province, China.</title>
        <authorList>
            <person name="Yu Z."/>
        </authorList>
    </citation>
    <scope>NUCLEOTIDE SEQUENCE [LARGE SCALE GENOMIC DNA]</scope>
    <source>
        <strain evidence="6 7">C31</strain>
    </source>
</reference>
<keyword evidence="3" id="KW-0804">Transcription</keyword>
<evidence type="ECO:0000256" key="2">
    <source>
        <dbReference type="ARBA" id="ARBA00023125"/>
    </source>
</evidence>
<keyword evidence="4" id="KW-1133">Transmembrane helix</keyword>
<keyword evidence="4" id="KW-0812">Transmembrane</keyword>
<dbReference type="InterPro" id="IPR009057">
    <property type="entry name" value="Homeodomain-like_sf"/>
</dbReference>
<dbReference type="EMBL" id="CP127162">
    <property type="protein sequence ID" value="WIV18517.1"/>
    <property type="molecule type" value="Genomic_DNA"/>
</dbReference>
<evidence type="ECO:0000256" key="3">
    <source>
        <dbReference type="ARBA" id="ARBA00023163"/>
    </source>
</evidence>
<evidence type="ECO:0000313" key="7">
    <source>
        <dbReference type="Proteomes" id="UP001236415"/>
    </source>
</evidence>
<dbReference type="PROSITE" id="PS01124">
    <property type="entry name" value="HTH_ARAC_FAMILY_2"/>
    <property type="match status" value="1"/>
</dbReference>
<dbReference type="Pfam" id="PF17853">
    <property type="entry name" value="GGDEF_2"/>
    <property type="match status" value="1"/>
</dbReference>
<keyword evidence="1" id="KW-0805">Transcription regulation</keyword>
<organism evidence="6 7">
    <name type="scientific">Paenibacillus polygoni</name>
    <dbReference type="NCBI Taxonomy" id="3050112"/>
    <lineage>
        <taxon>Bacteria</taxon>
        <taxon>Bacillati</taxon>
        <taxon>Bacillota</taxon>
        <taxon>Bacilli</taxon>
        <taxon>Bacillales</taxon>
        <taxon>Paenibacillaceae</taxon>
        <taxon>Paenibacillus</taxon>
    </lineage>
</organism>
<feature type="domain" description="HTH araC/xylS-type" evidence="5">
    <location>
        <begin position="708"/>
        <end position="805"/>
    </location>
</feature>
<keyword evidence="2" id="KW-0238">DNA-binding</keyword>
<proteinExistence type="predicted"/>
<dbReference type="RefSeq" id="WP_285743947.1">
    <property type="nucleotide sequence ID" value="NZ_CP127162.1"/>
</dbReference>
<evidence type="ECO:0000313" key="6">
    <source>
        <dbReference type="EMBL" id="WIV18517.1"/>
    </source>
</evidence>
<dbReference type="PANTHER" id="PTHR43280:SF28">
    <property type="entry name" value="HTH-TYPE TRANSCRIPTIONAL ACTIVATOR RHAS"/>
    <property type="match status" value="1"/>
</dbReference>
<dbReference type="Gene3D" id="1.10.10.60">
    <property type="entry name" value="Homeodomain-like"/>
    <property type="match status" value="2"/>
</dbReference>
<dbReference type="PANTHER" id="PTHR43280">
    <property type="entry name" value="ARAC-FAMILY TRANSCRIPTIONAL REGULATOR"/>
    <property type="match status" value="1"/>
</dbReference>
<protein>
    <submittedName>
        <fullName evidence="6">Helix-turn-helix domain-containing protein</fullName>
    </submittedName>
</protein>
<name>A0ABY8WZ74_9BACL</name>
<dbReference type="PROSITE" id="PS00041">
    <property type="entry name" value="HTH_ARAC_FAMILY_1"/>
    <property type="match status" value="1"/>
</dbReference>
<feature type="transmembrane region" description="Helical" evidence="4">
    <location>
        <begin position="32"/>
        <end position="54"/>
    </location>
</feature>
<dbReference type="SUPFAM" id="SSF46689">
    <property type="entry name" value="Homeodomain-like"/>
    <property type="match status" value="1"/>
</dbReference>
<evidence type="ECO:0000256" key="1">
    <source>
        <dbReference type="ARBA" id="ARBA00023015"/>
    </source>
</evidence>
<evidence type="ECO:0000256" key="4">
    <source>
        <dbReference type="SAM" id="Phobius"/>
    </source>
</evidence>
<accession>A0ABY8WZ74</accession>
<dbReference type="Pfam" id="PF12833">
    <property type="entry name" value="HTH_18"/>
    <property type="match status" value="1"/>
</dbReference>
<keyword evidence="7" id="KW-1185">Reference proteome</keyword>
<dbReference type="SMART" id="SM00342">
    <property type="entry name" value="HTH_ARAC"/>
    <property type="match status" value="1"/>
</dbReference>
<evidence type="ECO:0000259" key="5">
    <source>
        <dbReference type="PROSITE" id="PS01124"/>
    </source>
</evidence>
<dbReference type="Gene3D" id="3.30.450.20">
    <property type="entry name" value="PAS domain"/>
    <property type="match status" value="1"/>
</dbReference>
<dbReference type="InterPro" id="IPR018060">
    <property type="entry name" value="HTH_AraC"/>
</dbReference>